<sequence length="132" mass="14663">MTPDPAPTNPETPVLTATATRYTLTYPKTSDRPPMSVRFTAAPDDKGTWTVERQPFGAAGRMLTGDQPRRYFGDEARVRAEAAFRGLLVREVLHVGRLLDLELEPRDVRFRDGVPTLDGMDAGEWLDAMGTD</sequence>
<name>A0ABZ1TYG3_9ACTN</name>
<keyword evidence="3" id="KW-1185">Reference proteome</keyword>
<organism evidence="2 3">
    <name type="scientific">Kitasatospora purpeofusca</name>
    <dbReference type="NCBI Taxonomy" id="67352"/>
    <lineage>
        <taxon>Bacteria</taxon>
        <taxon>Bacillati</taxon>
        <taxon>Actinomycetota</taxon>
        <taxon>Actinomycetes</taxon>
        <taxon>Kitasatosporales</taxon>
        <taxon>Streptomycetaceae</taxon>
        <taxon>Kitasatospora</taxon>
    </lineage>
</organism>
<reference evidence="2" key="1">
    <citation type="submission" date="2022-10" db="EMBL/GenBank/DDBJ databases">
        <title>The complete genomes of actinobacterial strains from the NBC collection.</title>
        <authorList>
            <person name="Joergensen T.S."/>
            <person name="Alvarez Arevalo M."/>
            <person name="Sterndorff E.B."/>
            <person name="Faurdal D."/>
            <person name="Vuksanovic O."/>
            <person name="Mourched A.-S."/>
            <person name="Charusanti P."/>
            <person name="Shaw S."/>
            <person name="Blin K."/>
            <person name="Weber T."/>
        </authorList>
    </citation>
    <scope>NUCLEOTIDE SEQUENCE</scope>
    <source>
        <strain evidence="2">NBC_00222</strain>
    </source>
</reference>
<proteinExistence type="predicted"/>
<dbReference type="Proteomes" id="UP001432222">
    <property type="component" value="Chromosome"/>
</dbReference>
<gene>
    <name evidence="1" type="ORF">OHA16_06110</name>
    <name evidence="2" type="ORF">OHA16_12180</name>
</gene>
<evidence type="ECO:0008006" key="4">
    <source>
        <dbReference type="Google" id="ProtNLM"/>
    </source>
</evidence>
<accession>A0ABZ1TYG3</accession>
<dbReference type="EMBL" id="CP108110">
    <property type="protein sequence ID" value="WUQ82592.1"/>
    <property type="molecule type" value="Genomic_DNA"/>
</dbReference>
<evidence type="ECO:0000313" key="1">
    <source>
        <dbReference type="EMBL" id="WUQ82592.1"/>
    </source>
</evidence>
<evidence type="ECO:0000313" key="3">
    <source>
        <dbReference type="Proteomes" id="UP001432222"/>
    </source>
</evidence>
<protein>
    <recommendedName>
        <fullName evidence="4">SsgA family sporulation/cell division regulator</fullName>
    </recommendedName>
</protein>
<dbReference type="RefSeq" id="WP_328953646.1">
    <property type="nucleotide sequence ID" value="NZ_CP108110.1"/>
</dbReference>
<evidence type="ECO:0000313" key="2">
    <source>
        <dbReference type="EMBL" id="WUQ83661.1"/>
    </source>
</evidence>
<dbReference type="EMBL" id="CP108110">
    <property type="protein sequence ID" value="WUQ83661.1"/>
    <property type="molecule type" value="Genomic_DNA"/>
</dbReference>